<gene>
    <name evidence="3" type="ORF">ACEZDG_17215</name>
</gene>
<feature type="region of interest" description="Disordered" evidence="1">
    <location>
        <begin position="1"/>
        <end position="24"/>
    </location>
</feature>
<sequence length="316" mass="34078">MSEPVQMSKPVPSQPPQSSQPAEPGARADVIHDIGYRHYDGPRLGRAYAARSLFVLSLRGSFGLGRSVKSKILPMALLAVMCVPALIIVAVVVYLKRDTFPSSVTYPHYLSLMQFVIAVFVAAQAPVALSRDLRFMTLPLYFSRPLTSRDYVQSKFAAMFSAIFLLTALPMLIFWIGSLLASMPFVQNLEYFGYGLVAAALYALLYTGLSLAIAATTSRRGFGVAAIIALFLISEAVAGIIWAVLDNNGHASTAGWALVISPNSLIQASVDWLFGLTDGSSDFGVPSSLGGVVFLVEIALIAAATFGLMVRRYRKI</sequence>
<name>A0ABV6VBB0_9ACTN</name>
<feature type="transmembrane region" description="Helical" evidence="2">
    <location>
        <begin position="222"/>
        <end position="245"/>
    </location>
</feature>
<feature type="transmembrane region" description="Helical" evidence="2">
    <location>
        <begin position="72"/>
        <end position="95"/>
    </location>
</feature>
<dbReference type="EMBL" id="JBHEZX010000006">
    <property type="protein sequence ID" value="MFC1411002.1"/>
    <property type="molecule type" value="Genomic_DNA"/>
</dbReference>
<feature type="transmembrane region" description="Helical" evidence="2">
    <location>
        <begin position="107"/>
        <end position="129"/>
    </location>
</feature>
<evidence type="ECO:0000256" key="2">
    <source>
        <dbReference type="SAM" id="Phobius"/>
    </source>
</evidence>
<evidence type="ECO:0000313" key="4">
    <source>
        <dbReference type="Proteomes" id="UP001592582"/>
    </source>
</evidence>
<reference evidence="3 4" key="1">
    <citation type="submission" date="2024-09" db="EMBL/GenBank/DDBJ databases">
        <authorList>
            <person name="Lee S.D."/>
        </authorList>
    </citation>
    <scope>NUCLEOTIDE SEQUENCE [LARGE SCALE GENOMIC DNA]</scope>
    <source>
        <strain evidence="3 4">N1-1</strain>
    </source>
</reference>
<accession>A0ABV6VBB0</accession>
<keyword evidence="4" id="KW-1185">Reference proteome</keyword>
<feature type="transmembrane region" description="Helical" evidence="2">
    <location>
        <begin position="192"/>
        <end position="215"/>
    </location>
</feature>
<dbReference type="RefSeq" id="WP_380509758.1">
    <property type="nucleotide sequence ID" value="NZ_JBHEZX010000006.1"/>
</dbReference>
<feature type="transmembrane region" description="Helical" evidence="2">
    <location>
        <begin position="289"/>
        <end position="310"/>
    </location>
</feature>
<keyword evidence="2" id="KW-0812">Transmembrane</keyword>
<proteinExistence type="predicted"/>
<dbReference type="Proteomes" id="UP001592582">
    <property type="component" value="Unassembled WGS sequence"/>
</dbReference>
<evidence type="ECO:0000256" key="1">
    <source>
        <dbReference type="SAM" id="MobiDB-lite"/>
    </source>
</evidence>
<organism evidence="3 4">
    <name type="scientific">Streptacidiphilus alkalitolerans</name>
    <dbReference type="NCBI Taxonomy" id="3342712"/>
    <lineage>
        <taxon>Bacteria</taxon>
        <taxon>Bacillati</taxon>
        <taxon>Actinomycetota</taxon>
        <taxon>Actinomycetes</taxon>
        <taxon>Kitasatosporales</taxon>
        <taxon>Streptomycetaceae</taxon>
        <taxon>Streptacidiphilus</taxon>
    </lineage>
</organism>
<protein>
    <submittedName>
        <fullName evidence="3">ABC transporter permease</fullName>
    </submittedName>
</protein>
<keyword evidence="2" id="KW-1133">Transmembrane helix</keyword>
<comment type="caution">
    <text evidence="3">The sequence shown here is derived from an EMBL/GenBank/DDBJ whole genome shotgun (WGS) entry which is preliminary data.</text>
</comment>
<evidence type="ECO:0000313" key="3">
    <source>
        <dbReference type="EMBL" id="MFC1411002.1"/>
    </source>
</evidence>
<feature type="transmembrane region" description="Helical" evidence="2">
    <location>
        <begin position="156"/>
        <end position="180"/>
    </location>
</feature>
<feature type="compositionally biased region" description="Low complexity" evidence="1">
    <location>
        <begin position="1"/>
        <end position="21"/>
    </location>
</feature>
<keyword evidence="2" id="KW-0472">Membrane</keyword>